<dbReference type="PANTHER" id="PTHR10948:SF23">
    <property type="entry name" value="TRANSPOSASE INSI FOR INSERTION SEQUENCE ELEMENT IS30A-RELATED"/>
    <property type="match status" value="1"/>
</dbReference>
<proteinExistence type="predicted"/>
<reference evidence="1" key="1">
    <citation type="journal article" date="2014" name="Int. J. Syst. Evol. Microbiol.">
        <title>Complete genome sequence of Corynebacterium casei LMG S-19264T (=DSM 44701T), isolated from a smear-ripened cheese.</title>
        <authorList>
            <consortium name="US DOE Joint Genome Institute (JGI-PGF)"/>
            <person name="Walter F."/>
            <person name="Albersmeier A."/>
            <person name="Kalinowski J."/>
            <person name="Ruckert C."/>
        </authorList>
    </citation>
    <scope>NUCLEOTIDE SEQUENCE</scope>
    <source>
        <strain evidence="1">KCTC 12870</strain>
    </source>
</reference>
<evidence type="ECO:0000313" key="2">
    <source>
        <dbReference type="Proteomes" id="UP000642829"/>
    </source>
</evidence>
<name>A0A8J3GEE6_9BACT</name>
<dbReference type="GO" id="GO:0004803">
    <property type="term" value="F:transposase activity"/>
    <property type="evidence" value="ECO:0007669"/>
    <property type="project" value="TreeGrafter"/>
</dbReference>
<organism evidence="1 2">
    <name type="scientific">Cerasicoccus arenae</name>
    <dbReference type="NCBI Taxonomy" id="424488"/>
    <lineage>
        <taxon>Bacteria</taxon>
        <taxon>Pseudomonadati</taxon>
        <taxon>Verrucomicrobiota</taxon>
        <taxon>Opitutia</taxon>
        <taxon>Puniceicoccales</taxon>
        <taxon>Cerasicoccaceae</taxon>
        <taxon>Cerasicoccus</taxon>
    </lineage>
</organism>
<gene>
    <name evidence="1" type="ORF">GCM10007047_19330</name>
</gene>
<keyword evidence="2" id="KW-1185">Reference proteome</keyword>
<reference evidence="1" key="2">
    <citation type="submission" date="2020-09" db="EMBL/GenBank/DDBJ databases">
        <authorList>
            <person name="Sun Q."/>
            <person name="Kim S."/>
        </authorList>
    </citation>
    <scope>NUCLEOTIDE SEQUENCE</scope>
    <source>
        <strain evidence="1">KCTC 12870</strain>
    </source>
</reference>
<sequence>MRREGRRAPRRTSIYSFIQADRQRGGHLYLQLRINGKRRYRYRNKANRSKLPARVGIGKWPPVVDRRDRYGDWEADLIAGYRGGGHLFSIYERKGRFGRFGQAVEQGCHCAAQAIIAVLQG</sequence>
<evidence type="ECO:0000313" key="1">
    <source>
        <dbReference type="EMBL" id="GHC02784.1"/>
    </source>
</evidence>
<dbReference type="RefSeq" id="WP_189514524.1">
    <property type="nucleotide sequence ID" value="NZ_BMXG01000010.1"/>
</dbReference>
<comment type="caution">
    <text evidence="1">The sequence shown here is derived from an EMBL/GenBank/DDBJ whole genome shotgun (WGS) entry which is preliminary data.</text>
</comment>
<dbReference type="PANTHER" id="PTHR10948">
    <property type="entry name" value="TRANSPOSASE"/>
    <property type="match status" value="1"/>
</dbReference>
<dbReference type="AlphaFoldDB" id="A0A8J3GEE6"/>
<accession>A0A8J3GEE6</accession>
<protein>
    <recommendedName>
        <fullName evidence="3">Transposase</fullName>
    </recommendedName>
</protein>
<dbReference type="EMBL" id="BMXG01000010">
    <property type="protein sequence ID" value="GHC02784.1"/>
    <property type="molecule type" value="Genomic_DNA"/>
</dbReference>
<evidence type="ECO:0008006" key="3">
    <source>
        <dbReference type="Google" id="ProtNLM"/>
    </source>
</evidence>
<dbReference type="Proteomes" id="UP000642829">
    <property type="component" value="Unassembled WGS sequence"/>
</dbReference>
<dbReference type="InterPro" id="IPR051917">
    <property type="entry name" value="Transposase-Integrase"/>
</dbReference>
<dbReference type="GO" id="GO:0032196">
    <property type="term" value="P:transposition"/>
    <property type="evidence" value="ECO:0007669"/>
    <property type="project" value="TreeGrafter"/>
</dbReference>
<dbReference type="GO" id="GO:0005829">
    <property type="term" value="C:cytosol"/>
    <property type="evidence" value="ECO:0007669"/>
    <property type="project" value="TreeGrafter"/>
</dbReference>